<keyword evidence="1" id="KW-1133">Transmembrane helix</keyword>
<feature type="transmembrane region" description="Helical" evidence="1">
    <location>
        <begin position="110"/>
        <end position="131"/>
    </location>
</feature>
<evidence type="ECO:0000256" key="1">
    <source>
        <dbReference type="SAM" id="Phobius"/>
    </source>
</evidence>
<proteinExistence type="predicted"/>
<organism evidence="2 3">
    <name type="scientific">Candidatus Pantoea formicae</name>
    <dbReference type="NCBI Taxonomy" id="2608355"/>
    <lineage>
        <taxon>Bacteria</taxon>
        <taxon>Pseudomonadati</taxon>
        <taxon>Pseudomonadota</taxon>
        <taxon>Gammaproteobacteria</taxon>
        <taxon>Enterobacterales</taxon>
        <taxon>Erwiniaceae</taxon>
        <taxon>Pantoea</taxon>
    </lineage>
</organism>
<feature type="transmembrane region" description="Helical" evidence="1">
    <location>
        <begin position="37"/>
        <end position="56"/>
    </location>
</feature>
<accession>A0ABX0R009</accession>
<keyword evidence="1" id="KW-0472">Membrane</keyword>
<dbReference type="Proteomes" id="UP000780690">
    <property type="component" value="Unassembled WGS sequence"/>
</dbReference>
<keyword evidence="3" id="KW-1185">Reference proteome</keyword>
<protein>
    <submittedName>
        <fullName evidence="2">Uncharacterized protein</fullName>
    </submittedName>
</protein>
<feature type="transmembrane region" description="Helical" evidence="1">
    <location>
        <begin position="62"/>
        <end position="89"/>
    </location>
</feature>
<dbReference type="EMBL" id="VWXD01000008">
    <property type="protein sequence ID" value="NIF02525.1"/>
    <property type="molecule type" value="Genomic_DNA"/>
</dbReference>
<dbReference type="RefSeq" id="WP_167141602.1">
    <property type="nucleotide sequence ID" value="NZ_VWXD01000008.1"/>
</dbReference>
<keyword evidence="1" id="KW-0812">Transmembrane</keyword>
<evidence type="ECO:0000313" key="2">
    <source>
        <dbReference type="EMBL" id="NIF02525.1"/>
    </source>
</evidence>
<comment type="caution">
    <text evidence="2">The sequence shown here is derived from an EMBL/GenBank/DDBJ whole genome shotgun (WGS) entry which is preliminary data.</text>
</comment>
<evidence type="ECO:0000313" key="3">
    <source>
        <dbReference type="Proteomes" id="UP000780690"/>
    </source>
</evidence>
<reference evidence="2 3" key="1">
    <citation type="journal article" date="2019" name="bioRxiv">
        <title>Bacteria contribute to plant secondary compound degradation in a generalist herbivore system.</title>
        <authorList>
            <person name="Francoeur C.B."/>
            <person name="Khadempour L."/>
            <person name="Moreira-Soto R.D."/>
            <person name="Gotting K."/>
            <person name="Book A.J."/>
            <person name="Pinto-Tomas A.A."/>
            <person name="Keefover-Ring K."/>
            <person name="Currie C.R."/>
        </authorList>
    </citation>
    <scope>NUCLEOTIDE SEQUENCE [LARGE SCALE GENOMIC DNA]</scope>
    <source>
        <strain evidence="2 3">Acro-805</strain>
    </source>
</reference>
<sequence>MSRYKKRYPGGNPARKKQVQNAKSYGPFLAYLRSLTFIKNTLIGCLYPGLMATIFYREQFPGWWYATLLVPIALFPFAAVAIQRIGLLIAPARFWQKYHTLEIRHQNTLFLFYHLLITLLVVPLAAVYFIWLRSMRHSG</sequence>
<gene>
    <name evidence="2" type="ORF">F3J38_21110</name>
</gene>
<name>A0ABX0R009_9GAMM</name>